<evidence type="ECO:0000313" key="3">
    <source>
        <dbReference type="Proteomes" id="UP000033624"/>
    </source>
</evidence>
<comment type="caution">
    <text evidence="2">The sequence shown here is derived from an EMBL/GenBank/DDBJ whole genome shotgun (WGS) entry which is preliminary data.</text>
</comment>
<evidence type="ECO:0000313" key="2">
    <source>
        <dbReference type="EMBL" id="KJQ46595.1"/>
    </source>
</evidence>
<evidence type="ECO:0000256" key="1">
    <source>
        <dbReference type="SAM" id="Coils"/>
    </source>
</evidence>
<organism evidence="2 3">
    <name type="scientific">Mycoplasma mycoides subsp. mycoides</name>
    <dbReference type="NCBI Taxonomy" id="2103"/>
    <lineage>
        <taxon>Bacteria</taxon>
        <taxon>Bacillati</taxon>
        <taxon>Mycoplasmatota</taxon>
        <taxon>Mollicutes</taxon>
        <taxon>Mycoplasmataceae</taxon>
        <taxon>Mycoplasma</taxon>
    </lineage>
</organism>
<name>A0AAE2EJF0_MYCMY</name>
<dbReference type="EMBL" id="LAEW01000001">
    <property type="protein sequence ID" value="KJQ46595.1"/>
    <property type="molecule type" value="Genomic_DNA"/>
</dbReference>
<dbReference type="Proteomes" id="UP000033624">
    <property type="component" value="Unassembled WGS sequence"/>
</dbReference>
<protein>
    <submittedName>
        <fullName evidence="2">Uncharacterized protein</fullName>
    </submittedName>
</protein>
<sequence>MNERVKDLESSISSFESTIQNLEIEKSKKEKELKDLEQNITEMKFVLTKDNLEKEISEKQKEIEQLKLNYKSLLSNQEQVDILIKQYEAEKKKLKNN</sequence>
<dbReference type="Gene3D" id="1.20.5.340">
    <property type="match status" value="1"/>
</dbReference>
<keyword evidence="1" id="KW-0175">Coiled coil</keyword>
<dbReference type="AlphaFoldDB" id="A0AAE2EJF0"/>
<feature type="coiled-coil region" evidence="1">
    <location>
        <begin position="5"/>
        <end position="97"/>
    </location>
</feature>
<proteinExistence type="predicted"/>
<dbReference type="KEGG" id="mmyi:mycmycITA_01079"/>
<gene>
    <name evidence="2" type="ORF">TS59_1140</name>
</gene>
<dbReference type="RefSeq" id="WP_011167167.1">
    <property type="nucleotide sequence ID" value="NZ_CP010267.1"/>
</dbReference>
<accession>A0AAE2EJF0</accession>
<reference evidence="2 3" key="1">
    <citation type="submission" date="2015-02" db="EMBL/GenBank/DDBJ databases">
        <title>Mycoplasma mycoides subsp. mycoides strain:B237 Genome sequencing.</title>
        <authorList>
            <person name="Fischer A."/>
            <person name="Santana-Cruz I."/>
            <person name="Schieck E."/>
            <person name="Gourle H."/>
            <person name="Lambert M."/>
            <person name="Nadendla S."/>
            <person name="Miller R.A."/>
            <person name="Weber J."/>
            <person name="Bongcam-Rudloff E."/>
            <person name="Vashee S."/>
            <person name="Frey J."/>
            <person name="Jores J."/>
        </authorList>
    </citation>
    <scope>NUCLEOTIDE SEQUENCE [LARGE SCALE GENOMIC DNA]</scope>
    <source>
        <strain evidence="2 3">B237</strain>
    </source>
</reference>